<evidence type="ECO:0000313" key="1">
    <source>
        <dbReference type="EMBL" id="CAG6490730.1"/>
    </source>
</evidence>
<dbReference type="EMBL" id="HBUE01116838">
    <property type="protein sequence ID" value="CAG6490730.1"/>
    <property type="molecule type" value="Transcribed_RNA"/>
</dbReference>
<organism evidence="1">
    <name type="scientific">Culex pipiens</name>
    <name type="common">House mosquito</name>
    <dbReference type="NCBI Taxonomy" id="7175"/>
    <lineage>
        <taxon>Eukaryota</taxon>
        <taxon>Metazoa</taxon>
        <taxon>Ecdysozoa</taxon>
        <taxon>Arthropoda</taxon>
        <taxon>Hexapoda</taxon>
        <taxon>Insecta</taxon>
        <taxon>Pterygota</taxon>
        <taxon>Neoptera</taxon>
        <taxon>Endopterygota</taxon>
        <taxon>Diptera</taxon>
        <taxon>Nematocera</taxon>
        <taxon>Culicoidea</taxon>
        <taxon>Culicidae</taxon>
        <taxon>Culicinae</taxon>
        <taxon>Culicini</taxon>
        <taxon>Culex</taxon>
        <taxon>Culex</taxon>
    </lineage>
</organism>
<accession>A0A8D8CBI1</accession>
<reference evidence="1" key="1">
    <citation type="submission" date="2021-05" db="EMBL/GenBank/DDBJ databases">
        <authorList>
            <person name="Alioto T."/>
            <person name="Alioto T."/>
            <person name="Gomez Garrido J."/>
        </authorList>
    </citation>
    <scope>NUCLEOTIDE SEQUENCE</scope>
</reference>
<protein>
    <submittedName>
        <fullName evidence="1">(northern house mosquito) hypothetical protein</fullName>
    </submittedName>
</protein>
<dbReference type="AlphaFoldDB" id="A0A8D8CBI1"/>
<sequence length="135" mass="15494">MVTFLEIELDITSGDPKLFRRRCGVGQKLTLLKSRAQYRLRISNLFRICSRFLNNIEEGRIKRSFPNQRIPTSTCFCLGVSANIVQMLSISYHAEDCDLSYGEGPVKKKKIQGYILVRLALIVGCWMTISYQKLI</sequence>
<proteinExistence type="predicted"/>
<name>A0A8D8CBI1_CULPI</name>